<comment type="similarity">
    <text evidence="1">Belongs to the peptidase C48 family.</text>
</comment>
<evidence type="ECO:0000256" key="2">
    <source>
        <dbReference type="ARBA" id="ARBA00022670"/>
    </source>
</evidence>
<dbReference type="EMBL" id="FNXT01000460">
    <property type="protein sequence ID" value="SZX64778.1"/>
    <property type="molecule type" value="Genomic_DNA"/>
</dbReference>
<evidence type="ECO:0000256" key="1">
    <source>
        <dbReference type="ARBA" id="ARBA00005234"/>
    </source>
</evidence>
<protein>
    <recommendedName>
        <fullName evidence="6">Ubiquitin-like protease family profile domain-containing protein</fullName>
    </recommendedName>
</protein>
<dbReference type="SUPFAM" id="SSF54001">
    <property type="entry name" value="Cysteine proteinases"/>
    <property type="match status" value="1"/>
</dbReference>
<gene>
    <name evidence="7" type="ORF">BQ4739_LOCUS5268</name>
</gene>
<dbReference type="Pfam" id="PF02902">
    <property type="entry name" value="Peptidase_C48"/>
    <property type="match status" value="1"/>
</dbReference>
<accession>A0A383VGW6</accession>
<feature type="domain" description="Ubiquitin-like protease family profile" evidence="6">
    <location>
        <begin position="326"/>
        <end position="534"/>
    </location>
</feature>
<dbReference type="PANTHER" id="PTHR12606:SF1">
    <property type="entry name" value="UBIQUITIN-LIKE-SPECIFIC PROTEASE 1A"/>
    <property type="match status" value="1"/>
</dbReference>
<sequence length="567" mass="61962">MVTVVRHKSTARSRQQGSKHSRRRTGRSSPSSTISDLAGHGAAEQQHDTAVPSPAPRLNGQDCKLGLQQAAAAVPEPGQQPSSSSSSSLARMSPPLPFPATPALSSEAIPWRQQQQQQQQEEEEEAASQHDGTTDEGVIKAQQQQREEQQLQQQIQEAQRLRVPLGFVPQARRLEAKVNSMLQAVWPLSAQQRQLLEEKLQQQQQVQQMQMQQQQQQQQQDDDGPIEISSDDSSDEDEQQHGPIPPLQASGAAAALALPGLKPHSADAAAAYIAALAGAAPVCVQHPQPSSLGSGQATSWAAVQARLGGLARPAAVGRRSRGTATTTLLRKDFGLLLLLTEWLNDELVNYYLLLLQLRSDAILQLQARLRAALQQLGACPSSLPHQLRVLLRVPRSYAFSSFFYAQLAPGQGRFCYQAVQRWTRPQATHTSECVLAYQLLLFPINLGNTHWAVAAVWPQAGLLQYFDPLPGRREGRRVLASLARWLLQDAADKGVALPCRRARQLRLEHAPPGLPVQRDRHSCGVFAAAVCERLAAGWHAPFEFSQDDCPSLRLGMAADMLAGAVGW</sequence>
<evidence type="ECO:0000256" key="5">
    <source>
        <dbReference type="SAM" id="MobiDB-lite"/>
    </source>
</evidence>
<dbReference type="InterPro" id="IPR003653">
    <property type="entry name" value="Peptidase_C48_C"/>
</dbReference>
<keyword evidence="4" id="KW-0788">Thiol protease</keyword>
<evidence type="ECO:0000313" key="8">
    <source>
        <dbReference type="Proteomes" id="UP000256970"/>
    </source>
</evidence>
<reference evidence="7 8" key="1">
    <citation type="submission" date="2016-10" db="EMBL/GenBank/DDBJ databases">
        <authorList>
            <person name="Cai Z."/>
        </authorList>
    </citation>
    <scope>NUCLEOTIDE SEQUENCE [LARGE SCALE GENOMIC DNA]</scope>
</reference>
<dbReference type="Proteomes" id="UP000256970">
    <property type="component" value="Unassembled WGS sequence"/>
</dbReference>
<dbReference type="InterPro" id="IPR038765">
    <property type="entry name" value="Papain-like_cys_pep_sf"/>
</dbReference>
<dbReference type="PROSITE" id="PS50600">
    <property type="entry name" value="ULP_PROTEASE"/>
    <property type="match status" value="1"/>
</dbReference>
<dbReference type="AlphaFoldDB" id="A0A383VGW6"/>
<feature type="compositionally biased region" description="Acidic residues" evidence="5">
    <location>
        <begin position="220"/>
        <end position="238"/>
    </location>
</feature>
<evidence type="ECO:0000259" key="6">
    <source>
        <dbReference type="PROSITE" id="PS50600"/>
    </source>
</evidence>
<dbReference type="GO" id="GO:0006508">
    <property type="term" value="P:proteolysis"/>
    <property type="evidence" value="ECO:0007669"/>
    <property type="project" value="UniProtKB-KW"/>
</dbReference>
<dbReference type="GO" id="GO:0016929">
    <property type="term" value="F:deSUMOylase activity"/>
    <property type="evidence" value="ECO:0007669"/>
    <property type="project" value="TreeGrafter"/>
</dbReference>
<feature type="compositionally biased region" description="Basic residues" evidence="5">
    <location>
        <begin position="1"/>
        <end position="26"/>
    </location>
</feature>
<keyword evidence="3" id="KW-0378">Hydrolase</keyword>
<dbReference type="STRING" id="3088.A0A383VGW6"/>
<dbReference type="GO" id="GO:0016926">
    <property type="term" value="P:protein desumoylation"/>
    <property type="evidence" value="ECO:0007669"/>
    <property type="project" value="TreeGrafter"/>
</dbReference>
<name>A0A383VGW6_TETOB</name>
<dbReference type="Gene3D" id="3.40.395.10">
    <property type="entry name" value="Adenoviral Proteinase, Chain A"/>
    <property type="match status" value="1"/>
</dbReference>
<feature type="region of interest" description="Disordered" evidence="5">
    <location>
        <begin position="1"/>
        <end position="151"/>
    </location>
</feature>
<evidence type="ECO:0000256" key="3">
    <source>
        <dbReference type="ARBA" id="ARBA00022801"/>
    </source>
</evidence>
<dbReference type="GO" id="GO:0005634">
    <property type="term" value="C:nucleus"/>
    <property type="evidence" value="ECO:0007669"/>
    <property type="project" value="TreeGrafter"/>
</dbReference>
<feature type="region of interest" description="Disordered" evidence="5">
    <location>
        <begin position="211"/>
        <end position="247"/>
    </location>
</feature>
<evidence type="ECO:0000313" key="7">
    <source>
        <dbReference type="EMBL" id="SZX64778.1"/>
    </source>
</evidence>
<keyword evidence="2" id="KW-0645">Protease</keyword>
<dbReference type="PANTHER" id="PTHR12606">
    <property type="entry name" value="SENTRIN/SUMO-SPECIFIC PROTEASE"/>
    <property type="match status" value="1"/>
</dbReference>
<evidence type="ECO:0000256" key="4">
    <source>
        <dbReference type="ARBA" id="ARBA00022807"/>
    </source>
</evidence>
<proteinExistence type="inferred from homology"/>
<organism evidence="7 8">
    <name type="scientific">Tetradesmus obliquus</name>
    <name type="common">Green alga</name>
    <name type="synonym">Acutodesmus obliquus</name>
    <dbReference type="NCBI Taxonomy" id="3088"/>
    <lineage>
        <taxon>Eukaryota</taxon>
        <taxon>Viridiplantae</taxon>
        <taxon>Chlorophyta</taxon>
        <taxon>core chlorophytes</taxon>
        <taxon>Chlorophyceae</taxon>
        <taxon>CS clade</taxon>
        <taxon>Sphaeropleales</taxon>
        <taxon>Scenedesmaceae</taxon>
        <taxon>Tetradesmus</taxon>
    </lineage>
</organism>
<keyword evidence="8" id="KW-1185">Reference proteome</keyword>